<proteinExistence type="predicted"/>
<comment type="caution">
    <text evidence="2">The sequence shown here is derived from an EMBL/GenBank/DDBJ whole genome shotgun (WGS) entry which is preliminary data.</text>
</comment>
<feature type="region of interest" description="Disordered" evidence="1">
    <location>
        <begin position="107"/>
        <end position="139"/>
    </location>
</feature>
<evidence type="ECO:0000313" key="2">
    <source>
        <dbReference type="EMBL" id="KAF8563567.1"/>
    </source>
</evidence>
<dbReference type="Gene3D" id="1.20.890.10">
    <property type="entry name" value="cAMP-dependent protein kinase regulatory subunit, dimerization-anchoring domain"/>
    <property type="match status" value="1"/>
</dbReference>
<dbReference type="OrthoDB" id="432281at2759"/>
<dbReference type="CDD" id="cd22966">
    <property type="entry name" value="DD_DYDC-like"/>
    <property type="match status" value="1"/>
</dbReference>
<evidence type="ECO:0000313" key="3">
    <source>
        <dbReference type="Proteomes" id="UP000699462"/>
    </source>
</evidence>
<gene>
    <name evidence="2" type="ORF">P879_07565</name>
</gene>
<dbReference type="Pfam" id="PF05186">
    <property type="entry name" value="Dpy-30"/>
    <property type="match status" value="1"/>
</dbReference>
<reference evidence="2 3" key="1">
    <citation type="submission" date="2019-07" db="EMBL/GenBank/DDBJ databases">
        <title>Annotation for the trematode Paragonimus westermani.</title>
        <authorList>
            <person name="Choi Y.-J."/>
        </authorList>
    </citation>
    <scope>NUCLEOTIDE SEQUENCE [LARGE SCALE GENOMIC DNA]</scope>
    <source>
        <strain evidence="2">180907_Pwestermani</strain>
    </source>
</reference>
<dbReference type="Proteomes" id="UP000699462">
    <property type="component" value="Unassembled WGS sequence"/>
</dbReference>
<dbReference type="InterPro" id="IPR007858">
    <property type="entry name" value="Dpy-30_motif"/>
</dbReference>
<protein>
    <submittedName>
        <fullName evidence="2">Uncharacterized protein</fullName>
    </submittedName>
</protein>
<accession>A0A8T0DA61</accession>
<feature type="region of interest" description="Disordered" evidence="1">
    <location>
        <begin position="152"/>
        <end position="198"/>
    </location>
</feature>
<keyword evidence="3" id="KW-1185">Reference proteome</keyword>
<dbReference type="AlphaFoldDB" id="A0A8T0DA61"/>
<sequence length="243" mass="27255">MSDELEETYGQETQYLMATLGPILRVYVAKLVAKRPQDPIEYLGQCLKHHAYLDGLEKEEEASQRLELEQSENDQRLEPIIGAALQKLDGLREPSESKLLTNEETNAYTSHPKQENGDDQQENNTTSLKPINISEEDADLRDVLQVTDSLEDDGTVAEDSMEKDDGQPIEELKSDSEDDVENENQLSITDPNVDESEELQSTEILNSILDCGVGLTRLINQKVLSNQASRHENSEFLGVSDHP</sequence>
<dbReference type="InterPro" id="IPR049630">
    <property type="entry name" value="DYDC-like_DD"/>
</dbReference>
<dbReference type="EMBL" id="JTDF01011457">
    <property type="protein sequence ID" value="KAF8563567.1"/>
    <property type="molecule type" value="Genomic_DNA"/>
</dbReference>
<feature type="compositionally biased region" description="Basic and acidic residues" evidence="1">
    <location>
        <begin position="163"/>
        <end position="175"/>
    </location>
</feature>
<name>A0A8T0DA61_9TREM</name>
<evidence type="ECO:0000256" key="1">
    <source>
        <dbReference type="SAM" id="MobiDB-lite"/>
    </source>
</evidence>
<feature type="compositionally biased region" description="Acidic residues" evidence="1">
    <location>
        <begin position="152"/>
        <end position="162"/>
    </location>
</feature>
<organism evidence="2 3">
    <name type="scientific">Paragonimus westermani</name>
    <dbReference type="NCBI Taxonomy" id="34504"/>
    <lineage>
        <taxon>Eukaryota</taxon>
        <taxon>Metazoa</taxon>
        <taxon>Spiralia</taxon>
        <taxon>Lophotrochozoa</taxon>
        <taxon>Platyhelminthes</taxon>
        <taxon>Trematoda</taxon>
        <taxon>Digenea</taxon>
        <taxon>Plagiorchiida</taxon>
        <taxon>Troglotremata</taxon>
        <taxon>Troglotrematidae</taxon>
        <taxon>Paragonimus</taxon>
    </lineage>
</organism>